<sequence>MKRKRFIIVIAVVVIISNLPVINTEILMKIDSGHFRYANNDASFTYLQHFDVFVPWMSAAGVRGFIENTRPTQQNMEVFRLYKINPLCFWRWRYYLMVSIQFNYKSWDEIEPNRVPFVPNNKWQKF</sequence>
<dbReference type="OrthoDB" id="1267667at2"/>
<comment type="caution">
    <text evidence="1">The sequence shown here is derived from an EMBL/GenBank/DDBJ whole genome shotgun (WGS) entry which is preliminary data.</text>
</comment>
<keyword evidence="2" id="KW-1185">Reference proteome</keyword>
<dbReference type="Proteomes" id="UP000306808">
    <property type="component" value="Unassembled WGS sequence"/>
</dbReference>
<protein>
    <submittedName>
        <fullName evidence="1">Uncharacterized protein</fullName>
    </submittedName>
</protein>
<reference evidence="1 2" key="1">
    <citation type="submission" date="2019-04" db="EMBL/GenBank/DDBJ databases">
        <title>Sphingobacterium olei sp. nov., isolated from oil-contaminated soil.</title>
        <authorList>
            <person name="Liu B."/>
        </authorList>
    </citation>
    <scope>NUCLEOTIDE SEQUENCE [LARGE SCALE GENOMIC DNA]</scope>
    <source>
        <strain evidence="1 2">HAL-9</strain>
    </source>
</reference>
<organism evidence="1 2">
    <name type="scientific">Sphingobacterium olei</name>
    <dbReference type="NCBI Taxonomy" id="2571155"/>
    <lineage>
        <taxon>Bacteria</taxon>
        <taxon>Pseudomonadati</taxon>
        <taxon>Bacteroidota</taxon>
        <taxon>Sphingobacteriia</taxon>
        <taxon>Sphingobacteriales</taxon>
        <taxon>Sphingobacteriaceae</taxon>
        <taxon>Sphingobacterium</taxon>
    </lineage>
</organism>
<dbReference type="AlphaFoldDB" id="A0A4U0N6J9"/>
<proteinExistence type="predicted"/>
<accession>A0A4U0N6J9</accession>
<evidence type="ECO:0000313" key="1">
    <source>
        <dbReference type="EMBL" id="TJZ49427.1"/>
    </source>
</evidence>
<dbReference type="EMBL" id="SUME01000018">
    <property type="protein sequence ID" value="TJZ49427.1"/>
    <property type="molecule type" value="Genomic_DNA"/>
</dbReference>
<dbReference type="RefSeq" id="WP_136903578.1">
    <property type="nucleotide sequence ID" value="NZ_SUME01000018.1"/>
</dbReference>
<gene>
    <name evidence="1" type="ORF">FAZ15_22280</name>
</gene>
<evidence type="ECO:0000313" key="2">
    <source>
        <dbReference type="Proteomes" id="UP000306808"/>
    </source>
</evidence>
<name>A0A4U0N6J9_9SPHI</name>